<reference evidence="1" key="1">
    <citation type="submission" date="2016-08" db="EMBL/GenBank/DDBJ databases">
        <authorList>
            <person name="Seilhamer J.J."/>
        </authorList>
    </citation>
    <scope>NUCLEOTIDE SEQUENCE</scope>
    <source>
        <strain evidence="1">86-1</strain>
    </source>
</reference>
<dbReference type="SUPFAM" id="SSF53335">
    <property type="entry name" value="S-adenosyl-L-methionine-dependent methyltransferases"/>
    <property type="match status" value="1"/>
</dbReference>
<evidence type="ECO:0000313" key="1">
    <source>
        <dbReference type="EMBL" id="SCM72506.1"/>
    </source>
</evidence>
<dbReference type="EMBL" id="FMJC01000002">
    <property type="protein sequence ID" value="SCM72506.1"/>
    <property type="molecule type" value="Genomic_DNA"/>
</dbReference>
<name>A0A212L4Q9_9BACT</name>
<dbReference type="PANTHER" id="PTHR40036">
    <property type="entry name" value="MACROCIN O-METHYLTRANSFERASE"/>
    <property type="match status" value="1"/>
</dbReference>
<organism evidence="1">
    <name type="scientific">uncultured Desulfovibrio sp</name>
    <dbReference type="NCBI Taxonomy" id="167968"/>
    <lineage>
        <taxon>Bacteria</taxon>
        <taxon>Pseudomonadati</taxon>
        <taxon>Thermodesulfobacteriota</taxon>
        <taxon>Desulfovibrionia</taxon>
        <taxon>Desulfovibrionales</taxon>
        <taxon>Desulfovibrionaceae</taxon>
        <taxon>Desulfovibrio</taxon>
        <taxon>environmental samples</taxon>
    </lineage>
</organism>
<dbReference type="InterPro" id="IPR008884">
    <property type="entry name" value="TylF_MeTrfase"/>
</dbReference>
<gene>
    <name evidence="1" type="ORF">KL86DES1_20662</name>
</gene>
<dbReference type="Gene3D" id="3.40.50.150">
    <property type="entry name" value="Vaccinia Virus protein VP39"/>
    <property type="match status" value="1"/>
</dbReference>
<sequence>MTKPEKMDAGDAKDILLTSAVDAGRQAPDMAGVLSDGLRDGMLLKLRQGPFSKGYYRFALYGHAETYTGAFYELFDSAQQCTLLKGRIEPAGKNLLAIACLELQQDIQQIEIRVYVRQGTILLVTQCVLKSCLPFDVQSKDASDNFVFNVFDSDTLLRLPMPGIRKGVSLHDGAARGISIQLDKLQAFCEADPLFHGARRAAHGLSLVTRERFLNMFILLKYYLPQLDGHGDIIEFGTFRGGMALFMAYLLKFTKSSRRVYALDTFEGMPLTENSQDYHKQGDFKEENVMEELIRRKNTLGLDNLILVKGLFKDTVPTLFREKLSFALAHIDCDIYDAVAYSYESVKDHMIAGGYMVFDDPLAASCQGAMAAVEEVLYHRDKLHAEQVYPHMVFRLGLEQGF</sequence>
<dbReference type="Pfam" id="PF05711">
    <property type="entry name" value="TylF"/>
    <property type="match status" value="1"/>
</dbReference>
<proteinExistence type="predicted"/>
<accession>A0A212L4Q9</accession>
<dbReference type="RefSeq" id="WP_179980243.1">
    <property type="nucleotide sequence ID" value="NZ_LT608333.1"/>
</dbReference>
<dbReference type="AlphaFoldDB" id="A0A212L4Q9"/>
<protein>
    <submittedName>
        <fullName evidence="1">Uncharacterized protein</fullName>
    </submittedName>
</protein>
<dbReference type="InterPro" id="IPR029063">
    <property type="entry name" value="SAM-dependent_MTases_sf"/>
</dbReference>
<dbReference type="PANTHER" id="PTHR40036:SF1">
    <property type="entry name" value="MACROCIN O-METHYLTRANSFERASE"/>
    <property type="match status" value="1"/>
</dbReference>